<evidence type="ECO:0000256" key="3">
    <source>
        <dbReference type="PROSITE-ProRule" id="PRU00284"/>
    </source>
</evidence>
<dbReference type="GO" id="GO:0007165">
    <property type="term" value="P:signal transduction"/>
    <property type="evidence" value="ECO:0007669"/>
    <property type="project" value="UniProtKB-KW"/>
</dbReference>
<comment type="similarity">
    <text evidence="2">Belongs to the methyl-accepting chemotaxis (MCP) protein family.</text>
</comment>
<evidence type="ECO:0000256" key="1">
    <source>
        <dbReference type="ARBA" id="ARBA00023224"/>
    </source>
</evidence>
<dbReference type="InterPro" id="IPR009050">
    <property type="entry name" value="Globin-like_sf"/>
</dbReference>
<dbReference type="EMBL" id="PQGA01000008">
    <property type="protein sequence ID" value="POR50579.1"/>
    <property type="molecule type" value="Genomic_DNA"/>
</dbReference>
<accession>A0A2S4M7J5</accession>
<evidence type="ECO:0000259" key="5">
    <source>
        <dbReference type="PROSITE" id="PS50885"/>
    </source>
</evidence>
<feature type="domain" description="Methyl-accepting transducer" evidence="4">
    <location>
        <begin position="229"/>
        <end position="465"/>
    </location>
</feature>
<dbReference type="RefSeq" id="WP_103705276.1">
    <property type="nucleotide sequence ID" value="NZ_PQGA01000008.1"/>
</dbReference>
<dbReference type="Pfam" id="PF11563">
    <property type="entry name" value="Protoglobin"/>
    <property type="match status" value="1"/>
</dbReference>
<gene>
    <name evidence="6" type="ORF">B0G62_10870</name>
</gene>
<dbReference type="Gene3D" id="1.10.490.10">
    <property type="entry name" value="Globins"/>
    <property type="match status" value="1"/>
</dbReference>
<dbReference type="InterPro" id="IPR003660">
    <property type="entry name" value="HAMP_dom"/>
</dbReference>
<keyword evidence="7" id="KW-1185">Reference proteome</keyword>
<dbReference type="PROSITE" id="PS50111">
    <property type="entry name" value="CHEMOTAXIS_TRANSDUC_2"/>
    <property type="match status" value="1"/>
</dbReference>
<dbReference type="InterPro" id="IPR012292">
    <property type="entry name" value="Globin/Proto"/>
</dbReference>
<dbReference type="GO" id="GO:0019825">
    <property type="term" value="F:oxygen binding"/>
    <property type="evidence" value="ECO:0007669"/>
    <property type="project" value="InterPro"/>
</dbReference>
<dbReference type="GO" id="GO:0016020">
    <property type="term" value="C:membrane"/>
    <property type="evidence" value="ECO:0007669"/>
    <property type="project" value="InterPro"/>
</dbReference>
<dbReference type="SUPFAM" id="SSF46458">
    <property type="entry name" value="Globin-like"/>
    <property type="match status" value="1"/>
</dbReference>
<evidence type="ECO:0000256" key="2">
    <source>
        <dbReference type="ARBA" id="ARBA00029447"/>
    </source>
</evidence>
<proteinExistence type="inferred from homology"/>
<dbReference type="SMART" id="SM00283">
    <property type="entry name" value="MA"/>
    <property type="match status" value="1"/>
</dbReference>
<keyword evidence="1 3" id="KW-0807">Transducer</keyword>
<comment type="caution">
    <text evidence="6">The sequence shown here is derived from an EMBL/GenBank/DDBJ whole genome shotgun (WGS) entry which is preliminary data.</text>
</comment>
<evidence type="ECO:0000313" key="7">
    <source>
        <dbReference type="Proteomes" id="UP000237381"/>
    </source>
</evidence>
<dbReference type="PANTHER" id="PTHR32089:SF112">
    <property type="entry name" value="LYSOZYME-LIKE PROTEIN-RELATED"/>
    <property type="match status" value="1"/>
</dbReference>
<reference evidence="6 7" key="1">
    <citation type="submission" date="2018-01" db="EMBL/GenBank/DDBJ databases">
        <title>Genomic Encyclopedia of Type Strains, Phase III (KMG-III): the genomes of soil and plant-associated and newly described type strains.</title>
        <authorList>
            <person name="Whitman W."/>
        </authorList>
    </citation>
    <scope>NUCLEOTIDE SEQUENCE [LARGE SCALE GENOMIC DNA]</scope>
    <source>
        <strain evidence="6 7">JCM 18070</strain>
    </source>
</reference>
<evidence type="ECO:0000313" key="6">
    <source>
        <dbReference type="EMBL" id="POR50579.1"/>
    </source>
</evidence>
<dbReference type="GO" id="GO:0020037">
    <property type="term" value="F:heme binding"/>
    <property type="evidence" value="ECO:0007669"/>
    <property type="project" value="InterPro"/>
</dbReference>
<dbReference type="PROSITE" id="PS50885">
    <property type="entry name" value="HAMP"/>
    <property type="match status" value="1"/>
</dbReference>
<dbReference type="OrthoDB" id="9763018at2"/>
<dbReference type="SUPFAM" id="SSF58104">
    <property type="entry name" value="Methyl-accepting chemotaxis protein (MCP) signaling domain"/>
    <property type="match status" value="1"/>
</dbReference>
<dbReference type="Gene3D" id="1.10.287.950">
    <property type="entry name" value="Methyl-accepting chemotaxis protein"/>
    <property type="match status" value="1"/>
</dbReference>
<dbReference type="Proteomes" id="UP000237381">
    <property type="component" value="Unassembled WGS sequence"/>
</dbReference>
<feature type="domain" description="HAMP" evidence="5">
    <location>
        <begin position="172"/>
        <end position="224"/>
    </location>
</feature>
<dbReference type="PANTHER" id="PTHR32089">
    <property type="entry name" value="METHYL-ACCEPTING CHEMOTAXIS PROTEIN MCPB"/>
    <property type="match status" value="1"/>
</dbReference>
<dbReference type="InterPro" id="IPR039379">
    <property type="entry name" value="Protoglobin_sensor_dom"/>
</dbReference>
<protein>
    <submittedName>
        <fullName evidence="6">Methyl-accepting chemotaxis protein</fullName>
    </submittedName>
</protein>
<name>A0A2S4M7J5_9BURK</name>
<dbReference type="CDD" id="cd06225">
    <property type="entry name" value="HAMP"/>
    <property type="match status" value="1"/>
</dbReference>
<evidence type="ECO:0000259" key="4">
    <source>
        <dbReference type="PROSITE" id="PS50111"/>
    </source>
</evidence>
<dbReference type="AlphaFoldDB" id="A0A2S4M7J5"/>
<dbReference type="InterPro" id="IPR004089">
    <property type="entry name" value="MCPsignal_dom"/>
</dbReference>
<dbReference type="Pfam" id="PF00015">
    <property type="entry name" value="MCPsignal"/>
    <property type="match status" value="1"/>
</dbReference>
<dbReference type="InterPro" id="IPR044398">
    <property type="entry name" value="Globin-sensor_dom"/>
</dbReference>
<dbReference type="CDD" id="cd01068">
    <property type="entry name" value="globin_sensor"/>
    <property type="match status" value="1"/>
</dbReference>
<organism evidence="6 7">
    <name type="scientific">Paraburkholderia eburnea</name>
    <dbReference type="NCBI Taxonomy" id="1189126"/>
    <lineage>
        <taxon>Bacteria</taxon>
        <taxon>Pseudomonadati</taxon>
        <taxon>Pseudomonadota</taxon>
        <taxon>Betaproteobacteria</taxon>
        <taxon>Burkholderiales</taxon>
        <taxon>Burkholderiaceae</taxon>
        <taxon>Paraburkholderia</taxon>
    </lineage>
</organism>
<sequence length="503" mass="54941">MNAESHDSRQFHVSAAERELRLRFIGFTETDAQLLHELEPVVKPHAERIVDAFYANVALHPVLLDIIERAGSTVERLKAKQRTYLLEMFGGDYGESYFARRLGIGVVHNRIGLGPQWFLGSYAGYTRMIVPLISRRYRWRPFKAERAIEAFNKIISLDSQLVIDTYVHGVTSELSGALSDYTAFVERVAAGQLDSRVALPANKELARLGLRLNEMTTSLSEMASRTGNASHRLTSMVTGLLDAVGVQSSGASQQAAAINETTSTLEEIRAISRQTQEKAETLGVTAERTRAEGERGAEIVDKTVHDMELVRAQVGDIAEKILALSEQTHQIGEITGTVNSLAQQLKMLSLNASIEAAKAGEAGKGFAVVAAEVKELAEQSQQATIQVNAILQDIRRATDKAVMATEEGSKGVDRGTQMVQMVGDAMQSLMEAIREAALSSQQIVAAVRQEGIGIDQIATAMREINNATRQAVDSTQQTKQSAEQLGALSSEMLDSVRIYRLES</sequence>